<name>A0A1Y3U601_9ACTN</name>
<dbReference type="GO" id="GO:0050661">
    <property type="term" value="F:NADP binding"/>
    <property type="evidence" value="ECO:0007669"/>
    <property type="project" value="InterPro"/>
</dbReference>
<dbReference type="InterPro" id="IPR029154">
    <property type="entry name" value="HIBADH-like_NADP-bd"/>
</dbReference>
<feature type="domain" description="3-hydroxyisobutyrate dehydrogenase-like NAD-binding" evidence="2">
    <location>
        <begin position="169"/>
        <end position="286"/>
    </location>
</feature>
<dbReference type="EMBL" id="NFHO01000002">
    <property type="protein sequence ID" value="OUN44204.1"/>
    <property type="molecule type" value="Genomic_DNA"/>
</dbReference>
<dbReference type="PANTHER" id="PTHR43060:SF15">
    <property type="entry name" value="3-HYDROXYISOBUTYRATE DEHYDROGENASE-LIKE 1, MITOCHONDRIAL-RELATED"/>
    <property type="match status" value="1"/>
</dbReference>
<dbReference type="PANTHER" id="PTHR43060">
    <property type="entry name" value="3-HYDROXYISOBUTYRATE DEHYDROGENASE-LIKE 1, MITOCHONDRIAL-RELATED"/>
    <property type="match status" value="1"/>
</dbReference>
<gene>
    <name evidence="3" type="ORF">B5G21_02780</name>
</gene>
<dbReference type="InterPro" id="IPR008927">
    <property type="entry name" value="6-PGluconate_DH-like_C_sf"/>
</dbReference>
<dbReference type="eggNOG" id="COG2084">
    <property type="taxonomic scope" value="Bacteria"/>
</dbReference>
<protein>
    <submittedName>
        <fullName evidence="3">3-hydroxyisobutyrate dehydrogenase</fullName>
    </submittedName>
</protein>
<dbReference type="Pfam" id="PF14833">
    <property type="entry name" value="NAD_binding_11"/>
    <property type="match status" value="1"/>
</dbReference>
<reference evidence="4" key="1">
    <citation type="submission" date="2017-04" db="EMBL/GenBank/DDBJ databases">
        <title>Function of individual gut microbiota members based on whole genome sequencing of pure cultures obtained from chicken caecum.</title>
        <authorList>
            <person name="Medvecky M."/>
            <person name="Cejkova D."/>
            <person name="Polansky O."/>
            <person name="Karasova D."/>
            <person name="Kubasova T."/>
            <person name="Cizek A."/>
            <person name="Rychlik I."/>
        </authorList>
    </citation>
    <scope>NUCLEOTIDE SEQUENCE [LARGE SCALE GENOMIC DNA]</scope>
    <source>
        <strain evidence="4">An70</strain>
    </source>
</reference>
<evidence type="ECO:0000259" key="2">
    <source>
        <dbReference type="Pfam" id="PF14833"/>
    </source>
</evidence>
<dbReference type="InterPro" id="IPR006115">
    <property type="entry name" value="6PGDH_NADP-bd"/>
</dbReference>
<dbReference type="STRING" id="1118060.GCA_000311845_01575"/>
<dbReference type="Gene3D" id="3.40.50.720">
    <property type="entry name" value="NAD(P)-binding Rossmann-like Domain"/>
    <property type="match status" value="1"/>
</dbReference>
<dbReference type="Gene3D" id="1.10.1040.10">
    <property type="entry name" value="N-(1-d-carboxylethyl)-l-norvaline Dehydrogenase, domain 2"/>
    <property type="match status" value="1"/>
</dbReference>
<organism evidence="3 4">
    <name type="scientific">Enorma massiliensis</name>
    <dbReference type="NCBI Taxonomy" id="1472761"/>
    <lineage>
        <taxon>Bacteria</taxon>
        <taxon>Bacillati</taxon>
        <taxon>Actinomycetota</taxon>
        <taxon>Coriobacteriia</taxon>
        <taxon>Coriobacteriales</taxon>
        <taxon>Coriobacteriaceae</taxon>
        <taxon>Enorma</taxon>
    </lineage>
</organism>
<evidence type="ECO:0000313" key="3">
    <source>
        <dbReference type="EMBL" id="OUN44204.1"/>
    </source>
</evidence>
<dbReference type="InterPro" id="IPR036291">
    <property type="entry name" value="NAD(P)-bd_dom_sf"/>
</dbReference>
<accession>A0A1Y3U601</accession>
<dbReference type="RefSeq" id="WP_087185928.1">
    <property type="nucleotide sequence ID" value="NZ_NFHO01000002.1"/>
</dbReference>
<dbReference type="InterPro" id="IPR013328">
    <property type="entry name" value="6PGD_dom2"/>
</dbReference>
<dbReference type="SUPFAM" id="SSF48179">
    <property type="entry name" value="6-phosphogluconate dehydrogenase C-terminal domain-like"/>
    <property type="match status" value="1"/>
</dbReference>
<comment type="caution">
    <text evidence="3">The sequence shown here is derived from an EMBL/GenBank/DDBJ whole genome shotgun (WGS) entry which is preliminary data.</text>
</comment>
<dbReference type="Pfam" id="PF03446">
    <property type="entry name" value="NAD_binding_2"/>
    <property type="match status" value="1"/>
</dbReference>
<sequence>MADTKQRVAFIGTGIMGAPIAGHIMDAGYPLTVYNRTEAKAQPLVERGAVWSASPAEAVRDADVVFTMVGYPEDVEELYLSSDGLLAASKPGAVLIDLTTSSPALARDIAEAAAVSDRTAFDCPVTGGESGAIAGTLTAIAGATERDIESVRALLETFTARIFCFGGAGKGQSAKLANQIALASSMVGMADALSLAQQSGLDLEQTRKMILTGTGASGAMDSLAPKALDGDWKPGFMVKHFIKDIRLALEEAEEKEIALPGADTAYALYDMLDAIGGAELGTQAITLLYQEEGDAVAAGLDWSLYTNAHEHGDECGCGHDHEHGDECGCGHDHEHGDECGCGHDHGEGEHECCHGHHHDSDHECCHGEGHGHHDHGEGHECCHGHHGE</sequence>
<dbReference type="SUPFAM" id="SSF51735">
    <property type="entry name" value="NAD(P)-binding Rossmann-fold domains"/>
    <property type="match status" value="1"/>
</dbReference>
<keyword evidence="4" id="KW-1185">Reference proteome</keyword>
<dbReference type="GO" id="GO:0051287">
    <property type="term" value="F:NAD binding"/>
    <property type="evidence" value="ECO:0007669"/>
    <property type="project" value="InterPro"/>
</dbReference>
<dbReference type="Proteomes" id="UP000196560">
    <property type="component" value="Unassembled WGS sequence"/>
</dbReference>
<evidence type="ECO:0000259" key="1">
    <source>
        <dbReference type="Pfam" id="PF03446"/>
    </source>
</evidence>
<feature type="domain" description="6-phosphogluconate dehydrogenase NADP-binding" evidence="1">
    <location>
        <begin position="7"/>
        <end position="166"/>
    </location>
</feature>
<proteinExistence type="predicted"/>
<evidence type="ECO:0000313" key="4">
    <source>
        <dbReference type="Proteomes" id="UP000196560"/>
    </source>
</evidence>
<dbReference type="AlphaFoldDB" id="A0A1Y3U601"/>